<accession>A0A0F9VXF2</accession>
<sequence>MTVSEEIELSSGVILTLTPGAPLALNNVMNEMNQSDPPPKPPDVWSEDKERNEPNPNDPDYKKAMAERDSNWSMKIFTLLLATSSTVKDIPDGMMTPESDDFLEMMEMAGIVPRRTPTGRYVQWVQMVAILKDDTKLLNIQLLRLTGLSEDDIAEAEATFRDLTESDTDQESRRAVNGQDRDRVSEPDSRVSA</sequence>
<comment type="caution">
    <text evidence="2">The sequence shown here is derived from an EMBL/GenBank/DDBJ whole genome shotgun (WGS) entry which is preliminary data.</text>
</comment>
<protein>
    <submittedName>
        <fullName evidence="2">Uncharacterized protein</fullName>
    </submittedName>
</protein>
<feature type="region of interest" description="Disordered" evidence="1">
    <location>
        <begin position="26"/>
        <end position="62"/>
    </location>
</feature>
<proteinExistence type="predicted"/>
<feature type="compositionally biased region" description="Basic and acidic residues" evidence="1">
    <location>
        <begin position="46"/>
        <end position="62"/>
    </location>
</feature>
<gene>
    <name evidence="2" type="ORF">LCGC14_0353680</name>
</gene>
<feature type="region of interest" description="Disordered" evidence="1">
    <location>
        <begin position="160"/>
        <end position="193"/>
    </location>
</feature>
<evidence type="ECO:0000313" key="2">
    <source>
        <dbReference type="EMBL" id="KKN78141.1"/>
    </source>
</evidence>
<name>A0A0F9VXF2_9ZZZZ</name>
<evidence type="ECO:0000256" key="1">
    <source>
        <dbReference type="SAM" id="MobiDB-lite"/>
    </source>
</evidence>
<organism evidence="2">
    <name type="scientific">marine sediment metagenome</name>
    <dbReference type="NCBI Taxonomy" id="412755"/>
    <lineage>
        <taxon>unclassified sequences</taxon>
        <taxon>metagenomes</taxon>
        <taxon>ecological metagenomes</taxon>
    </lineage>
</organism>
<dbReference type="AlphaFoldDB" id="A0A0F9VXF2"/>
<dbReference type="EMBL" id="LAZR01000268">
    <property type="protein sequence ID" value="KKN78141.1"/>
    <property type="molecule type" value="Genomic_DNA"/>
</dbReference>
<reference evidence="2" key="1">
    <citation type="journal article" date="2015" name="Nature">
        <title>Complex archaea that bridge the gap between prokaryotes and eukaryotes.</title>
        <authorList>
            <person name="Spang A."/>
            <person name="Saw J.H."/>
            <person name="Jorgensen S.L."/>
            <person name="Zaremba-Niedzwiedzka K."/>
            <person name="Martijn J."/>
            <person name="Lind A.E."/>
            <person name="van Eijk R."/>
            <person name="Schleper C."/>
            <person name="Guy L."/>
            <person name="Ettema T.J."/>
        </authorList>
    </citation>
    <scope>NUCLEOTIDE SEQUENCE</scope>
</reference>